<dbReference type="EMBL" id="BAAAGU010000040">
    <property type="protein sequence ID" value="GAA0656132.1"/>
    <property type="molecule type" value="Genomic_DNA"/>
</dbReference>
<dbReference type="Proteomes" id="UP001500724">
    <property type="component" value="Unassembled WGS sequence"/>
</dbReference>
<keyword evidence="3" id="KW-1185">Reference proteome</keyword>
<comment type="caution">
    <text evidence="2">The sequence shown here is derived from an EMBL/GenBank/DDBJ whole genome shotgun (WGS) entry which is preliminary data.</text>
</comment>
<organism evidence="2 3">
    <name type="scientific">Streptomyces thermocarboxydovorans</name>
    <dbReference type="NCBI Taxonomy" id="59298"/>
    <lineage>
        <taxon>Bacteria</taxon>
        <taxon>Bacillati</taxon>
        <taxon>Actinomycetota</taxon>
        <taxon>Actinomycetes</taxon>
        <taxon>Kitasatosporales</taxon>
        <taxon>Streptomycetaceae</taxon>
        <taxon>Streptomyces</taxon>
    </lineage>
</organism>
<proteinExistence type="predicted"/>
<feature type="region of interest" description="Disordered" evidence="1">
    <location>
        <begin position="1"/>
        <end position="113"/>
    </location>
</feature>
<evidence type="ECO:0000313" key="3">
    <source>
        <dbReference type="Proteomes" id="UP001500724"/>
    </source>
</evidence>
<evidence type="ECO:0000313" key="2">
    <source>
        <dbReference type="EMBL" id="GAA0656132.1"/>
    </source>
</evidence>
<reference evidence="3" key="1">
    <citation type="journal article" date="2019" name="Int. J. Syst. Evol. Microbiol.">
        <title>The Global Catalogue of Microorganisms (GCM) 10K type strain sequencing project: providing services to taxonomists for standard genome sequencing and annotation.</title>
        <authorList>
            <consortium name="The Broad Institute Genomics Platform"/>
            <consortium name="The Broad Institute Genome Sequencing Center for Infectious Disease"/>
            <person name="Wu L."/>
            <person name="Ma J."/>
        </authorList>
    </citation>
    <scope>NUCLEOTIDE SEQUENCE [LARGE SCALE GENOMIC DNA]</scope>
    <source>
        <strain evidence="3">JCM 10367</strain>
    </source>
</reference>
<name>A0ABP3SUY9_9ACTN</name>
<evidence type="ECO:0000256" key="1">
    <source>
        <dbReference type="SAM" id="MobiDB-lite"/>
    </source>
</evidence>
<protein>
    <submittedName>
        <fullName evidence="2">Uncharacterized protein</fullName>
    </submittedName>
</protein>
<accession>A0ABP3SUY9</accession>
<gene>
    <name evidence="2" type="ORF">GCM10009535_38810</name>
</gene>
<sequence length="113" mass="11488">MVRVRGALRYQSSLNRPTVVRLSSPSGRKAGAAGRREVSGHVQHGTARVLRRVPVGPTQAPGDPPAGPAAPDGRRGLLVRPRADQPGGGGSGAAPPRDGNGLGEHGGDRIALV</sequence>
<feature type="compositionally biased region" description="Polar residues" evidence="1">
    <location>
        <begin position="10"/>
        <end position="26"/>
    </location>
</feature>